<protein>
    <submittedName>
        <fullName evidence="1">Uncharacterized protein</fullName>
    </submittedName>
</protein>
<name>A0A0E9XNM2_ANGAN</name>
<accession>A0A0E9XNM2</accession>
<reference evidence="1" key="1">
    <citation type="submission" date="2014-11" db="EMBL/GenBank/DDBJ databases">
        <authorList>
            <person name="Amaro Gonzalez C."/>
        </authorList>
    </citation>
    <scope>NUCLEOTIDE SEQUENCE</scope>
</reference>
<organism evidence="1">
    <name type="scientific">Anguilla anguilla</name>
    <name type="common">European freshwater eel</name>
    <name type="synonym">Muraena anguilla</name>
    <dbReference type="NCBI Taxonomy" id="7936"/>
    <lineage>
        <taxon>Eukaryota</taxon>
        <taxon>Metazoa</taxon>
        <taxon>Chordata</taxon>
        <taxon>Craniata</taxon>
        <taxon>Vertebrata</taxon>
        <taxon>Euteleostomi</taxon>
        <taxon>Actinopterygii</taxon>
        <taxon>Neopterygii</taxon>
        <taxon>Teleostei</taxon>
        <taxon>Anguilliformes</taxon>
        <taxon>Anguillidae</taxon>
        <taxon>Anguilla</taxon>
    </lineage>
</organism>
<proteinExistence type="predicted"/>
<evidence type="ECO:0000313" key="1">
    <source>
        <dbReference type="EMBL" id="JAI03294.1"/>
    </source>
</evidence>
<sequence length="36" mass="4054">MTQTHLWPYKKSANKLLFGWTATAGPTLQTRMSATD</sequence>
<dbReference type="AlphaFoldDB" id="A0A0E9XNM2"/>
<reference evidence="1" key="2">
    <citation type="journal article" date="2015" name="Fish Shellfish Immunol.">
        <title>Early steps in the European eel (Anguilla anguilla)-Vibrio vulnificus interaction in the gills: Role of the RtxA13 toxin.</title>
        <authorList>
            <person name="Callol A."/>
            <person name="Pajuelo D."/>
            <person name="Ebbesson L."/>
            <person name="Teles M."/>
            <person name="MacKenzie S."/>
            <person name="Amaro C."/>
        </authorList>
    </citation>
    <scope>NUCLEOTIDE SEQUENCE</scope>
</reference>
<dbReference type="EMBL" id="GBXM01005284">
    <property type="protein sequence ID" value="JAI03294.1"/>
    <property type="molecule type" value="Transcribed_RNA"/>
</dbReference>